<dbReference type="EMBL" id="BLAL01000037">
    <property type="protein sequence ID" value="GES78437.1"/>
    <property type="molecule type" value="Genomic_DNA"/>
</dbReference>
<gene>
    <name evidence="2" type="ORF">RCL2_000574200</name>
    <name evidence="1" type="ORF">RclHR1_01130016</name>
</gene>
<sequence length="187" mass="20663">MPPKKRELSLSSSPKEIIDTYKEDFHACEAKLNPEPLPGKELLEPVTTLLKKPAKNWTEQDILPIAKLLAGRVVIDGTGENLNGANAFGRIAEEFENFILGHPEFRALIDPVYVVIDITTTNNAPPANINMYPHNVAANLLPGSTYVYRFDGPGADANAQHFIGFIQSGNHGLRAYVFHTTFPAVYY</sequence>
<evidence type="ECO:0000313" key="2">
    <source>
        <dbReference type="EMBL" id="GES78437.1"/>
    </source>
</evidence>
<accession>A0A2Z6QJ09</accession>
<evidence type="ECO:0000313" key="1">
    <source>
        <dbReference type="EMBL" id="GBB84721.1"/>
    </source>
</evidence>
<proteinExistence type="predicted"/>
<comment type="caution">
    <text evidence="1">The sequence shown here is derived from an EMBL/GenBank/DDBJ whole genome shotgun (WGS) entry which is preliminary data.</text>
</comment>
<dbReference type="OrthoDB" id="2341485at2759"/>
<protein>
    <submittedName>
        <fullName evidence="1">Uncharacterized protein</fullName>
    </submittedName>
</protein>
<dbReference type="Proteomes" id="UP000615446">
    <property type="component" value="Unassembled WGS sequence"/>
</dbReference>
<dbReference type="Proteomes" id="UP000247702">
    <property type="component" value="Unassembled WGS sequence"/>
</dbReference>
<reference evidence="2" key="2">
    <citation type="submission" date="2019-10" db="EMBL/GenBank/DDBJ databases">
        <title>Conservation and host-specific expression of non-tandemly repeated heterogenous ribosome RNA gene in arbuscular mycorrhizal fungi.</title>
        <authorList>
            <person name="Maeda T."/>
            <person name="Kobayashi Y."/>
            <person name="Nakagawa T."/>
            <person name="Ezawa T."/>
            <person name="Yamaguchi K."/>
            <person name="Bino T."/>
            <person name="Nishimoto Y."/>
            <person name="Shigenobu S."/>
            <person name="Kawaguchi M."/>
        </authorList>
    </citation>
    <scope>NUCLEOTIDE SEQUENCE</scope>
    <source>
        <strain evidence="2">HR1</strain>
    </source>
</reference>
<evidence type="ECO:0000313" key="3">
    <source>
        <dbReference type="Proteomes" id="UP000247702"/>
    </source>
</evidence>
<dbReference type="AlphaFoldDB" id="A0A2Z6QJ09"/>
<organism evidence="1 3">
    <name type="scientific">Rhizophagus clarus</name>
    <dbReference type="NCBI Taxonomy" id="94130"/>
    <lineage>
        <taxon>Eukaryota</taxon>
        <taxon>Fungi</taxon>
        <taxon>Fungi incertae sedis</taxon>
        <taxon>Mucoromycota</taxon>
        <taxon>Glomeromycotina</taxon>
        <taxon>Glomeromycetes</taxon>
        <taxon>Glomerales</taxon>
        <taxon>Glomeraceae</taxon>
        <taxon>Rhizophagus</taxon>
    </lineage>
</organism>
<keyword evidence="3" id="KW-1185">Reference proteome</keyword>
<name>A0A2Z6QJ09_9GLOM</name>
<reference evidence="1 3" key="1">
    <citation type="submission" date="2017-11" db="EMBL/GenBank/DDBJ databases">
        <title>The genome of Rhizophagus clarus HR1 reveals common genetic basis of auxotrophy among arbuscular mycorrhizal fungi.</title>
        <authorList>
            <person name="Kobayashi Y."/>
        </authorList>
    </citation>
    <scope>NUCLEOTIDE SEQUENCE [LARGE SCALE GENOMIC DNA]</scope>
    <source>
        <strain evidence="1 3">HR1</strain>
    </source>
</reference>
<dbReference type="EMBL" id="BEXD01000147">
    <property type="protein sequence ID" value="GBB84721.1"/>
    <property type="molecule type" value="Genomic_DNA"/>
</dbReference>